<reference evidence="9 10" key="1">
    <citation type="journal article" date="2009" name="Appl. Environ. Microbiol.">
        <title>Complete genome of the broad-host-range Erwinia amylovora phage phiEa21-4 and its relationship to Salmonella phage felix O1.</title>
        <authorList>
            <person name="Lehman S.M."/>
            <person name="Kropinski A.M."/>
            <person name="Castle A.J."/>
            <person name="Svircev A.M."/>
        </authorList>
    </citation>
    <scope>NUCLEOTIDE SEQUENCE [LARGE SCALE GENOMIC DNA]</scope>
</reference>
<evidence type="ECO:0000256" key="2">
    <source>
        <dbReference type="ARBA" id="ARBA00022642"/>
    </source>
</evidence>
<dbReference type="OrthoDB" id="5829at10239"/>
<keyword evidence="2" id="KW-0662">Pyridine nucleotide biosynthesis</keyword>
<evidence type="ECO:0000256" key="3">
    <source>
        <dbReference type="ARBA" id="ARBA00022676"/>
    </source>
</evidence>
<dbReference type="Proteomes" id="UP000002599">
    <property type="component" value="Segment"/>
</dbReference>
<dbReference type="PANTHER" id="PTHR43816">
    <property type="entry name" value="NICOTINAMIDE PHOSPHORIBOSYLTRANSFERASE"/>
    <property type="match status" value="1"/>
</dbReference>
<dbReference type="EMBL" id="EU710883">
    <property type="protein sequence ID" value="ACH89028.1"/>
    <property type="molecule type" value="Genomic_DNA"/>
</dbReference>
<dbReference type="GO" id="GO:0009435">
    <property type="term" value="P:NAD+ biosynthetic process"/>
    <property type="evidence" value="ECO:0007669"/>
    <property type="project" value="InterPro"/>
</dbReference>
<dbReference type="InterPro" id="IPR036068">
    <property type="entry name" value="Nicotinate_pribotase-like_C"/>
</dbReference>
<dbReference type="InterPro" id="IPR013785">
    <property type="entry name" value="Aldolase_TIM"/>
</dbReference>
<evidence type="ECO:0000256" key="5">
    <source>
        <dbReference type="ARBA" id="ARBA00035007"/>
    </source>
</evidence>
<accession>B8QU13</accession>
<evidence type="ECO:0000256" key="7">
    <source>
        <dbReference type="ARBA" id="ARBA00035036"/>
    </source>
</evidence>
<dbReference type="InterPro" id="IPR016471">
    <property type="entry name" value="Nicotinamide_PRibTrfase"/>
</dbReference>
<proteinExistence type="inferred from homology"/>
<name>B8QU13_9CAUD</name>
<dbReference type="NCBIfam" id="NF006629">
    <property type="entry name" value="PRK09198.1"/>
    <property type="match status" value="1"/>
</dbReference>
<dbReference type="Gene3D" id="3.20.20.70">
    <property type="entry name" value="Aldolase class I"/>
    <property type="match status" value="1"/>
</dbReference>
<organism evidence="9 10">
    <name type="scientific">Erwinia phage phiEa21-4</name>
    <dbReference type="NCBI Taxonomy" id="557393"/>
    <lineage>
        <taxon>Viruses</taxon>
        <taxon>Duplodnaviria</taxon>
        <taxon>Heunggongvirae</taxon>
        <taxon>Uroviricota</taxon>
        <taxon>Caudoviricetes</taxon>
        <taxon>Andersonviridae</taxon>
        <taxon>Ounavirinae</taxon>
        <taxon>Kolesnikvirus</taxon>
        <taxon>Kolesnikvirus Ea214</taxon>
    </lineage>
</organism>
<keyword evidence="10" id="KW-1185">Reference proteome</keyword>
<keyword evidence="4 9" id="KW-0808">Transferase</keyword>
<comment type="pathway">
    <text evidence="5">Cofactor biosynthesis; NAD(+) biosynthesis; nicotinamide D-ribonucleotide from 5-phospho-alpha-D-ribose 1-diphosphate and nicotinamide: step 1/1.</text>
</comment>
<feature type="domain" description="Nicotinate/nicotinamide phosphoribosyltransferase" evidence="8">
    <location>
        <begin position="457"/>
        <end position="562"/>
    </location>
</feature>
<evidence type="ECO:0000256" key="1">
    <source>
        <dbReference type="ARBA" id="ARBA00010897"/>
    </source>
</evidence>
<dbReference type="SUPFAM" id="SSF51690">
    <property type="entry name" value="Nicotinate/Quinolinate PRTase C-terminal domain-like"/>
    <property type="match status" value="1"/>
</dbReference>
<gene>
    <name evidence="9" type="primary">nadV</name>
</gene>
<keyword evidence="3" id="KW-0328">Glycosyltransferase</keyword>
<dbReference type="SMR" id="B8QU13"/>
<dbReference type="InterPro" id="IPR041525">
    <property type="entry name" value="N/Namide_PRibTrfase"/>
</dbReference>
<protein>
    <recommendedName>
        <fullName evidence="7">Nicotinamide phosphoribosyltransferase</fullName>
        <ecNumber evidence="6">2.4.2.12</ecNumber>
    </recommendedName>
</protein>
<evidence type="ECO:0000313" key="10">
    <source>
        <dbReference type="Proteomes" id="UP000002599"/>
    </source>
</evidence>
<evidence type="ECO:0000259" key="8">
    <source>
        <dbReference type="Pfam" id="PF04095"/>
    </source>
</evidence>
<dbReference type="EC" id="2.4.2.12" evidence="6"/>
<dbReference type="GeneID" id="7256752"/>
<evidence type="ECO:0000256" key="6">
    <source>
        <dbReference type="ARBA" id="ARBA00035024"/>
    </source>
</evidence>
<feature type="domain" description="Nicotinate/nicotinamide phosphoribosyltransferase" evidence="8">
    <location>
        <begin position="201"/>
        <end position="358"/>
    </location>
</feature>
<evidence type="ECO:0000313" key="9">
    <source>
        <dbReference type="EMBL" id="ACH89028.1"/>
    </source>
</evidence>
<dbReference type="PANTHER" id="PTHR43816:SF1">
    <property type="entry name" value="NICOTINAMIDE PHOSPHORIBOSYLTRANSFERASE"/>
    <property type="match status" value="1"/>
</dbReference>
<dbReference type="Pfam" id="PF04095">
    <property type="entry name" value="NAPRTase"/>
    <property type="match status" value="2"/>
</dbReference>
<dbReference type="KEGG" id="vg:7256752"/>
<dbReference type="GO" id="GO:0047280">
    <property type="term" value="F:nicotinamide phosphoribosyltransferase activity"/>
    <property type="evidence" value="ECO:0007669"/>
    <property type="project" value="UniProtKB-EC"/>
</dbReference>
<comment type="similarity">
    <text evidence="1">Belongs to the NAPRTase family.</text>
</comment>
<evidence type="ECO:0000256" key="4">
    <source>
        <dbReference type="ARBA" id="ARBA00022679"/>
    </source>
</evidence>
<sequence>MSTLSATAHLFNRKLNMNNTLIATLICDAYKSGHKFQYPAGLDSLFLNITPRNAKYFPGGTDVVANFGSTAFRDTWLVKFWNEHFFDLPKDVVMEIHEMYMDGVLGKGTLTHDHIAALHDLGYLPIIVRALPEGTVSPVKVPVMTIETTHKDFAWVGGYLEDLFSSNLWKVMTIATIAMKYRVLLERFAEETGVDKGFVDYQAHDFALRGMSGVHDDIQHNIGHLAFFKGTDSFPATWAIKQFYGDVKVSDIAGSVPATEHSVTCANIAVEASQMVLASGELGDGNPQSKAALLAKAEQNFFHRLLTEVYPTGILSVVGDTNNWYDTVTTKVRELKDVIMKREGKLVLRPDSGIPEHIVAGYRCIEIENAKAVIAEEYKSGRLGWASVLESNLADIKELTIDKLTANDCQIIKNAGFEVVVDAEDFDGAYCVFLDEKIAKPSVKVGRYVQIEVLEGAVESLWKIFGGDVTTKGYKVLDEHIGLIYGDSITLERAGNILQRLKERGFASCNVVFGVGSFTYQMITRDSLSFAIKATVATVDGINYPLSKDPITDDGTKKSATGYIIVRDTGTGEPLHMVDGLSRQAYDNLNQQGLNELRVIFADGESINYDENILTIRDKFLKNMK</sequence>
<dbReference type="RefSeq" id="YP_002456138.1">
    <property type="nucleotide sequence ID" value="NC_011811.1"/>
</dbReference>